<dbReference type="Proteomes" id="UP000499080">
    <property type="component" value="Unassembled WGS sequence"/>
</dbReference>
<dbReference type="GO" id="GO:0030286">
    <property type="term" value="C:dynein complex"/>
    <property type="evidence" value="ECO:0007669"/>
    <property type="project" value="InterPro"/>
</dbReference>
<evidence type="ECO:0000313" key="1">
    <source>
        <dbReference type="EMBL" id="GBO34753.1"/>
    </source>
</evidence>
<gene>
    <name evidence="1" type="primary">DNAH7_2</name>
    <name evidence="1" type="ORF">AVEN_8203_1</name>
</gene>
<dbReference type="AlphaFoldDB" id="A0A4Y2WAT7"/>
<name>A0A4Y2WAT7_ARAVE</name>
<dbReference type="InterPro" id="IPR026983">
    <property type="entry name" value="DHC"/>
</dbReference>
<comment type="caution">
    <text evidence="1">The sequence shown here is derived from an EMBL/GenBank/DDBJ whole genome shotgun (WGS) entry which is preliminary data.</text>
</comment>
<dbReference type="EMBL" id="BGPR01058611">
    <property type="protein sequence ID" value="GBO34753.1"/>
    <property type="molecule type" value="Genomic_DNA"/>
</dbReference>
<dbReference type="PANTHER" id="PTHR22878:SF70">
    <property type="entry name" value="DYNEIN HEAVY CHAIN 2, AXONEMAL"/>
    <property type="match status" value="1"/>
</dbReference>
<protein>
    <submittedName>
        <fullName evidence="1">Dynein heavy chain 7, axonemal</fullName>
    </submittedName>
</protein>
<evidence type="ECO:0000313" key="2">
    <source>
        <dbReference type="Proteomes" id="UP000499080"/>
    </source>
</evidence>
<dbReference type="GO" id="GO:0007018">
    <property type="term" value="P:microtubule-based movement"/>
    <property type="evidence" value="ECO:0007669"/>
    <property type="project" value="InterPro"/>
</dbReference>
<organism evidence="1 2">
    <name type="scientific">Araneus ventricosus</name>
    <name type="common">Orbweaver spider</name>
    <name type="synonym">Epeira ventricosa</name>
    <dbReference type="NCBI Taxonomy" id="182803"/>
    <lineage>
        <taxon>Eukaryota</taxon>
        <taxon>Metazoa</taxon>
        <taxon>Ecdysozoa</taxon>
        <taxon>Arthropoda</taxon>
        <taxon>Chelicerata</taxon>
        <taxon>Arachnida</taxon>
        <taxon>Araneae</taxon>
        <taxon>Araneomorphae</taxon>
        <taxon>Entelegynae</taxon>
        <taxon>Araneoidea</taxon>
        <taxon>Araneidae</taxon>
        <taxon>Araneus</taxon>
    </lineage>
</organism>
<reference evidence="1 2" key="1">
    <citation type="journal article" date="2019" name="Sci. Rep.">
        <title>Orb-weaving spider Araneus ventricosus genome elucidates the spidroin gene catalogue.</title>
        <authorList>
            <person name="Kono N."/>
            <person name="Nakamura H."/>
            <person name="Ohtoshi R."/>
            <person name="Moran D.A.P."/>
            <person name="Shinohara A."/>
            <person name="Yoshida Y."/>
            <person name="Fujiwara M."/>
            <person name="Mori M."/>
            <person name="Tomita M."/>
            <person name="Arakawa K."/>
        </authorList>
    </citation>
    <scope>NUCLEOTIDE SEQUENCE [LARGE SCALE GENOMIC DNA]</scope>
</reference>
<sequence length="150" mass="17235">MSNKRYFAPPGSEKKLEKSEFKFFLTGGVGLENPLPNPAPTWLPDKSWDEVCRLADFPALQPLREELTSNPDIWKPLYDSKEPQNLALPGKWDESTTPFQKLLILRCLRADKGVDEVVKHLLSFPSLDNRPLVDQQLTFRVVHLYIWEGS</sequence>
<proteinExistence type="predicted"/>
<dbReference type="PANTHER" id="PTHR22878">
    <property type="entry name" value="DYNEIN HEAVY CHAIN 6, AXONEMAL-LIKE-RELATED"/>
    <property type="match status" value="1"/>
</dbReference>
<dbReference type="GO" id="GO:0045505">
    <property type="term" value="F:dynein intermediate chain binding"/>
    <property type="evidence" value="ECO:0007669"/>
    <property type="project" value="InterPro"/>
</dbReference>
<dbReference type="OrthoDB" id="6278762at2759"/>
<keyword evidence="2" id="KW-1185">Reference proteome</keyword>
<dbReference type="GO" id="GO:0051959">
    <property type="term" value="F:dynein light intermediate chain binding"/>
    <property type="evidence" value="ECO:0007669"/>
    <property type="project" value="InterPro"/>
</dbReference>
<accession>A0A4Y2WAT7</accession>